<evidence type="ECO:0000259" key="6">
    <source>
        <dbReference type="PROSITE" id="PS50110"/>
    </source>
</evidence>
<dbReference type="SMART" id="SM00448">
    <property type="entry name" value="REC"/>
    <property type="match status" value="1"/>
</dbReference>
<dbReference type="RefSeq" id="WP_307208656.1">
    <property type="nucleotide sequence ID" value="NZ_JAUSSU010000021.1"/>
</dbReference>
<evidence type="ECO:0000256" key="1">
    <source>
        <dbReference type="ARBA" id="ARBA00023012"/>
    </source>
</evidence>
<dbReference type="Gene3D" id="1.25.40.10">
    <property type="entry name" value="Tetratricopeptide repeat domain"/>
    <property type="match status" value="1"/>
</dbReference>
<evidence type="ECO:0000256" key="5">
    <source>
        <dbReference type="PROSITE-ProRule" id="PRU00169"/>
    </source>
</evidence>
<evidence type="ECO:0000313" key="7">
    <source>
        <dbReference type="EMBL" id="MDQ0116586.1"/>
    </source>
</evidence>
<dbReference type="InterPro" id="IPR016032">
    <property type="entry name" value="Sig_transdc_resp-reg_C-effctor"/>
</dbReference>
<evidence type="ECO:0000256" key="2">
    <source>
        <dbReference type="ARBA" id="ARBA00023015"/>
    </source>
</evidence>
<dbReference type="InterPro" id="IPR005158">
    <property type="entry name" value="BTAD"/>
</dbReference>
<keyword evidence="4" id="KW-0804">Transcription</keyword>
<comment type="caution">
    <text evidence="7">The sequence shown here is derived from an EMBL/GenBank/DDBJ whole genome shotgun (WGS) entry which is preliminary data.</text>
</comment>
<dbReference type="InterPro" id="IPR001789">
    <property type="entry name" value="Sig_transdc_resp-reg_receiver"/>
</dbReference>
<accession>A0ABT9UA97</accession>
<dbReference type="EMBL" id="JAUSSU010000021">
    <property type="protein sequence ID" value="MDQ0116586.1"/>
    <property type="molecule type" value="Genomic_DNA"/>
</dbReference>
<keyword evidence="8" id="KW-1185">Reference proteome</keyword>
<dbReference type="Proteomes" id="UP001229346">
    <property type="component" value="Unassembled WGS sequence"/>
</dbReference>
<name>A0ABT9UA97_PAEHA</name>
<dbReference type="SUPFAM" id="SSF48452">
    <property type="entry name" value="TPR-like"/>
    <property type="match status" value="1"/>
</dbReference>
<dbReference type="InterPro" id="IPR011990">
    <property type="entry name" value="TPR-like_helical_dom_sf"/>
</dbReference>
<dbReference type="Gene3D" id="3.40.50.2300">
    <property type="match status" value="1"/>
</dbReference>
<protein>
    <submittedName>
        <fullName evidence="7">Two-component SAPR family response regulator</fullName>
    </submittedName>
</protein>
<dbReference type="SMART" id="SM01043">
    <property type="entry name" value="BTAD"/>
    <property type="match status" value="1"/>
</dbReference>
<reference evidence="7 8" key="1">
    <citation type="submission" date="2023-07" db="EMBL/GenBank/DDBJ databases">
        <title>Sorghum-associated microbial communities from plants grown in Nebraska, USA.</title>
        <authorList>
            <person name="Schachtman D."/>
        </authorList>
    </citation>
    <scope>NUCLEOTIDE SEQUENCE [LARGE SCALE GENOMIC DNA]</scope>
    <source>
        <strain evidence="7 8">CC482</strain>
    </source>
</reference>
<feature type="domain" description="Response regulatory" evidence="6">
    <location>
        <begin position="2"/>
        <end position="116"/>
    </location>
</feature>
<dbReference type="SUPFAM" id="SSF52172">
    <property type="entry name" value="CheY-like"/>
    <property type="match status" value="1"/>
</dbReference>
<dbReference type="PROSITE" id="PS50110">
    <property type="entry name" value="RESPONSE_REGULATORY"/>
    <property type="match status" value="1"/>
</dbReference>
<dbReference type="SUPFAM" id="SSF46894">
    <property type="entry name" value="C-terminal effector domain of the bipartite response regulators"/>
    <property type="match status" value="1"/>
</dbReference>
<feature type="modified residue" description="4-aspartylphosphate" evidence="5">
    <location>
        <position position="53"/>
    </location>
</feature>
<evidence type="ECO:0000256" key="3">
    <source>
        <dbReference type="ARBA" id="ARBA00023125"/>
    </source>
</evidence>
<keyword evidence="3" id="KW-0238">DNA-binding</keyword>
<proteinExistence type="predicted"/>
<keyword evidence="1" id="KW-0902">Two-component regulatory system</keyword>
<dbReference type="Pfam" id="PF00072">
    <property type="entry name" value="Response_reg"/>
    <property type="match status" value="1"/>
</dbReference>
<keyword evidence="2" id="KW-0805">Transcription regulation</keyword>
<dbReference type="InterPro" id="IPR011006">
    <property type="entry name" value="CheY-like_superfamily"/>
</dbReference>
<dbReference type="Gene3D" id="1.10.10.10">
    <property type="entry name" value="Winged helix-like DNA-binding domain superfamily/Winged helix DNA-binding domain"/>
    <property type="match status" value="1"/>
</dbReference>
<evidence type="ECO:0000256" key="4">
    <source>
        <dbReference type="ARBA" id="ARBA00023163"/>
    </source>
</evidence>
<sequence length="385" mass="45060">MKAILVDDERLALVHMEKMLGRYGNITVIGKFQLAGEAIEQAKELQPDVAFLDIHMPEYTGLQAAVLLQEVCPAIQIVFVTAHDQYALQAFELDASDYLTKPPVAERLDMTVERLFKRRGEQGQVKEGSSMAYGINCFQTLRFQYKDRPAELPKWRTANSQELFAYMLHNRGEVVRKSTLLELLWPELDKKRAMTQLYTAIYIIRQCLQKMNVDITIVNLSIQEGYVLDIGQVSIETELWERELAQISDSLEESHPALGKVLERYEGDYLKDYDYIWAEPERERLRKLWLFHARRLSRFYSDKPDLRTQSIKLLEKIQAFDPYNEEEGVVLLRLYDDAGEYDKVTASYRRLYDAYMVDLGIGIPKDAEQWFEDWKSKRERAERML</sequence>
<dbReference type="InterPro" id="IPR036388">
    <property type="entry name" value="WH-like_DNA-bd_sf"/>
</dbReference>
<organism evidence="7 8">
    <name type="scientific">Paenibacillus harenae</name>
    <dbReference type="NCBI Taxonomy" id="306543"/>
    <lineage>
        <taxon>Bacteria</taxon>
        <taxon>Bacillati</taxon>
        <taxon>Bacillota</taxon>
        <taxon>Bacilli</taxon>
        <taxon>Bacillales</taxon>
        <taxon>Paenibacillaceae</taxon>
        <taxon>Paenibacillus</taxon>
    </lineage>
</organism>
<dbReference type="InterPro" id="IPR051677">
    <property type="entry name" value="AfsR-DnrI-RedD_regulator"/>
</dbReference>
<keyword evidence="5" id="KW-0597">Phosphoprotein</keyword>
<gene>
    <name evidence="7" type="ORF">J2T15_006067</name>
</gene>
<evidence type="ECO:0000313" key="8">
    <source>
        <dbReference type="Proteomes" id="UP001229346"/>
    </source>
</evidence>
<dbReference type="PANTHER" id="PTHR35807">
    <property type="entry name" value="TRANSCRIPTIONAL REGULATOR REDD-RELATED"/>
    <property type="match status" value="1"/>
</dbReference>